<reference evidence="1" key="1">
    <citation type="submission" date="2005-08" db="EMBL/GenBank/DDBJ databases">
        <title>Complete sequence of Dechloromonas aromatica RCB.</title>
        <authorList>
            <person name="Salinero K.K."/>
            <person name="Copeland A."/>
            <person name="Lucas S."/>
            <person name="Lapidus A."/>
            <person name="Barry K."/>
            <person name="Detter J.C."/>
            <person name="Glavina T."/>
            <person name="Hammon N."/>
            <person name="Israni S."/>
            <person name="Pitluck S."/>
            <person name="Di Bartolo G."/>
            <person name="Trong S."/>
            <person name="Schmutz J."/>
            <person name="Larimer F."/>
            <person name="Land M."/>
            <person name="Ivanova N."/>
            <person name="Richardson P."/>
        </authorList>
    </citation>
    <scope>NUCLEOTIDE SEQUENCE</scope>
    <source>
        <strain evidence="1">RCB</strain>
    </source>
</reference>
<dbReference type="EMBL" id="CP000089">
    <property type="protein sequence ID" value="AAZ47432.1"/>
    <property type="molecule type" value="Genomic_DNA"/>
</dbReference>
<dbReference type="STRING" id="159087.Daro_2702"/>
<proteinExistence type="predicted"/>
<accession>Q47CJ9</accession>
<evidence type="ECO:0000313" key="1">
    <source>
        <dbReference type="EMBL" id="AAZ47432.1"/>
    </source>
</evidence>
<name>Q47CJ9_DECAR</name>
<dbReference type="KEGG" id="dar:Daro_2702"/>
<gene>
    <name evidence="1" type="ordered locus">Daro_2702</name>
</gene>
<sequence>MLLGVLSSWSFPQVITAPGMAWLEISYILRCANVNLYLKMCDAVLSSTPELIKRIGMVLSKTQQAMKLLAQGLAVKVAAEQAGIAESTLRMAMGRTKGKELCPCCGQVVREGFEINRDVLKGD</sequence>
<organism evidence="1">
    <name type="scientific">Dechloromonas aromatica (strain RCB)</name>
    <dbReference type="NCBI Taxonomy" id="159087"/>
    <lineage>
        <taxon>Bacteria</taxon>
        <taxon>Pseudomonadati</taxon>
        <taxon>Pseudomonadota</taxon>
        <taxon>Betaproteobacteria</taxon>
        <taxon>Rhodocyclales</taxon>
        <taxon>Azonexaceae</taxon>
        <taxon>Dechloromonas</taxon>
    </lineage>
</organism>
<protein>
    <submittedName>
        <fullName evidence="1">Uncharacterized protein</fullName>
    </submittedName>
</protein>
<dbReference type="HOGENOM" id="CLU_2011487_0_0_4"/>
<dbReference type="eggNOG" id="ENOG5033P2G">
    <property type="taxonomic scope" value="Bacteria"/>
</dbReference>
<dbReference type="AlphaFoldDB" id="Q47CJ9"/>